<proteinExistence type="inferred from homology"/>
<reference evidence="5" key="2">
    <citation type="submission" date="2023-01" db="EMBL/GenBank/DDBJ databases">
        <title>Draft genome sequence of Sneathiella chinensis strain NBRC 103408.</title>
        <authorList>
            <person name="Sun Q."/>
            <person name="Mori K."/>
        </authorList>
    </citation>
    <scope>NUCLEOTIDE SEQUENCE</scope>
    <source>
        <strain evidence="5">NBRC 103408</strain>
    </source>
</reference>
<dbReference type="InterPro" id="IPR000649">
    <property type="entry name" value="IF-2B-related"/>
</dbReference>
<dbReference type="NCBIfam" id="NF004326">
    <property type="entry name" value="PRK05720.1"/>
    <property type="match status" value="1"/>
</dbReference>
<keyword evidence="6" id="KW-1185">Reference proteome</keyword>
<dbReference type="InterPro" id="IPR011559">
    <property type="entry name" value="Initiation_fac_2B_a/b/d"/>
</dbReference>
<dbReference type="NCBIfam" id="TIGR00524">
    <property type="entry name" value="eIF-2B_rel"/>
    <property type="match status" value="1"/>
</dbReference>
<feature type="active site" description="Proton donor" evidence="4">
    <location>
        <position position="250"/>
    </location>
</feature>
<dbReference type="GO" id="GO:0016853">
    <property type="term" value="F:isomerase activity"/>
    <property type="evidence" value="ECO:0007669"/>
    <property type="project" value="UniProtKB-KW"/>
</dbReference>
<feature type="binding site" evidence="4">
    <location>
        <position position="98"/>
    </location>
    <ligand>
        <name>substrate</name>
    </ligand>
</feature>
<comment type="caution">
    <text evidence="5">The sequence shown here is derived from an EMBL/GenBank/DDBJ whole genome shotgun (WGS) entry which is preliminary data.</text>
</comment>
<evidence type="ECO:0000313" key="5">
    <source>
        <dbReference type="EMBL" id="GLQ05055.1"/>
    </source>
</evidence>
<comment type="catalytic activity">
    <reaction evidence="4">
        <text>5-(methylsulfanyl)-alpha-D-ribose 1-phosphate = 5-(methylsulfanyl)-D-ribulose 1-phosphate</text>
        <dbReference type="Rhea" id="RHEA:19989"/>
        <dbReference type="ChEBI" id="CHEBI:58533"/>
        <dbReference type="ChEBI" id="CHEBI:58548"/>
        <dbReference type="EC" id="5.3.1.23"/>
    </reaction>
</comment>
<keyword evidence="1 4" id="KW-0028">Amino-acid biosynthesis</keyword>
<feature type="binding site" evidence="4">
    <location>
        <position position="209"/>
    </location>
    <ligand>
        <name>substrate</name>
    </ligand>
</feature>
<dbReference type="PANTHER" id="PTHR43475">
    <property type="entry name" value="METHYLTHIORIBOSE-1-PHOSPHATE ISOMERASE"/>
    <property type="match status" value="1"/>
</dbReference>
<evidence type="ECO:0000313" key="6">
    <source>
        <dbReference type="Proteomes" id="UP001161409"/>
    </source>
</evidence>
<dbReference type="SUPFAM" id="SSF100950">
    <property type="entry name" value="NagB/RpiA/CoA transferase-like"/>
    <property type="match status" value="1"/>
</dbReference>
<dbReference type="EMBL" id="BSNF01000001">
    <property type="protein sequence ID" value="GLQ05055.1"/>
    <property type="molecule type" value="Genomic_DNA"/>
</dbReference>
<accession>A0ABQ5TYW9</accession>
<dbReference type="Gene3D" id="1.20.120.420">
    <property type="entry name" value="translation initiation factor eif-2b, domain 1"/>
    <property type="match status" value="1"/>
</dbReference>
<protein>
    <recommendedName>
        <fullName evidence="4">Methylthioribose-1-phosphate isomerase</fullName>
        <shortName evidence="4">M1Pi</shortName>
        <shortName evidence="4">MTR-1-P isomerase</shortName>
        <ecNumber evidence="4">5.3.1.23</ecNumber>
    </recommendedName>
    <alternativeName>
        <fullName evidence="4">S-methyl-5-thioribose-1-phosphate isomerase</fullName>
    </alternativeName>
</protein>
<organism evidence="5 6">
    <name type="scientific">Sneathiella chinensis</name>
    <dbReference type="NCBI Taxonomy" id="349750"/>
    <lineage>
        <taxon>Bacteria</taxon>
        <taxon>Pseudomonadati</taxon>
        <taxon>Pseudomonadota</taxon>
        <taxon>Alphaproteobacteria</taxon>
        <taxon>Sneathiellales</taxon>
        <taxon>Sneathiellaceae</taxon>
        <taxon>Sneathiella</taxon>
    </lineage>
</organism>
<comment type="function">
    <text evidence="4">Catalyzes the interconversion of methylthioribose-1-phosphate (MTR-1-P) into methylthioribulose-1-phosphate (MTRu-1-P).</text>
</comment>
<reference evidence="5" key="1">
    <citation type="journal article" date="2014" name="Int. J. Syst. Evol. Microbiol.">
        <title>Complete genome of a new Firmicutes species belonging to the dominant human colonic microbiota ('Ruminococcus bicirculans') reveals two chromosomes and a selective capacity to utilize plant glucans.</title>
        <authorList>
            <consortium name="NISC Comparative Sequencing Program"/>
            <person name="Wegmann U."/>
            <person name="Louis P."/>
            <person name="Goesmann A."/>
            <person name="Henrissat B."/>
            <person name="Duncan S.H."/>
            <person name="Flint H.J."/>
        </authorList>
    </citation>
    <scope>NUCLEOTIDE SEQUENCE</scope>
    <source>
        <strain evidence="5">NBRC 103408</strain>
    </source>
</reference>
<evidence type="ECO:0000256" key="3">
    <source>
        <dbReference type="ARBA" id="ARBA00023235"/>
    </source>
</evidence>
<dbReference type="Gene3D" id="3.40.50.10470">
    <property type="entry name" value="Translation initiation factor eif-2b, domain 2"/>
    <property type="match status" value="1"/>
</dbReference>
<comment type="pathway">
    <text evidence="4">Amino-acid biosynthesis; L-methionine biosynthesis via salvage pathway; L-methionine from S-methyl-5-thio-alpha-D-ribose 1-phosphate: step 1/6.</text>
</comment>
<dbReference type="InterPro" id="IPR027363">
    <property type="entry name" value="M1Pi_N"/>
</dbReference>
<keyword evidence="2 4" id="KW-0486">Methionine biosynthesis</keyword>
<dbReference type="NCBIfam" id="TIGR00512">
    <property type="entry name" value="salvage_mtnA"/>
    <property type="match status" value="1"/>
</dbReference>
<evidence type="ECO:0000256" key="2">
    <source>
        <dbReference type="ARBA" id="ARBA00023167"/>
    </source>
</evidence>
<sequence>MTQTPLIADSLPRAVTWQDGNLYLLDQTRLPQETLIEKQETVEQVFEAIRMLKVRGAPAIGVAGAYGLCVALRDKTALPTDAFMAELEKHAAYLDSARPTAVNLSWALQRMRQRAEAALTSGEAETAVRLYDILVREAVSIHEEDKGLCRGMGENGAPLITEGMGILTHCNAGSLATSELGTATAPLYVAHSRGVSFRVYADETRPLLQGARLTAWELQQAGIDVTLITDNMAAHMMAEGLVDMVIVGTDRVAANGDVANKIGTLGVAILARHFGIPFYVACPSSTIDMAMESGKGIPIEERDAAEVTRFGARPTAPDGIQVRNPAFDVTPHDLVTGLITEKGIITAPYDRTLKTLFGGKDD</sequence>
<feature type="binding site" evidence="4">
    <location>
        <begin position="55"/>
        <end position="57"/>
    </location>
    <ligand>
        <name>substrate</name>
    </ligand>
</feature>
<gene>
    <name evidence="4 5" type="primary">mtnA</name>
    <name evidence="5" type="ORF">GCM10007924_02760</name>
</gene>
<feature type="site" description="Transition state stabilizer" evidence="4">
    <location>
        <position position="170"/>
    </location>
</feature>
<dbReference type="PANTHER" id="PTHR43475:SF4">
    <property type="entry name" value="METHYLTHIORIBOSE-1-PHOSPHATE ISOMERASE"/>
    <property type="match status" value="1"/>
</dbReference>
<dbReference type="HAMAP" id="MF_01678">
    <property type="entry name" value="Salvage_MtnA"/>
    <property type="match status" value="1"/>
</dbReference>
<evidence type="ECO:0000256" key="4">
    <source>
        <dbReference type="HAMAP-Rule" id="MF_01678"/>
    </source>
</evidence>
<dbReference type="EC" id="5.3.1.23" evidence="4"/>
<dbReference type="Proteomes" id="UP001161409">
    <property type="component" value="Unassembled WGS sequence"/>
</dbReference>
<evidence type="ECO:0000256" key="1">
    <source>
        <dbReference type="ARBA" id="ARBA00022605"/>
    </source>
</evidence>
<keyword evidence="3 4" id="KW-0413">Isomerase</keyword>
<dbReference type="RefSeq" id="WP_206374162.1">
    <property type="nucleotide sequence ID" value="NZ_BSNF01000001.1"/>
</dbReference>
<comment type="similarity">
    <text evidence="4">Belongs to the EIF-2B alpha/beta/delta subunits family. MtnA subfamily.</text>
</comment>
<dbReference type="Pfam" id="PF01008">
    <property type="entry name" value="IF-2B"/>
    <property type="match status" value="1"/>
</dbReference>
<dbReference type="InterPro" id="IPR037171">
    <property type="entry name" value="NagB/RpiA_transferase-like"/>
</dbReference>
<dbReference type="InterPro" id="IPR042529">
    <property type="entry name" value="IF_2B-like_C"/>
</dbReference>
<dbReference type="InterPro" id="IPR005251">
    <property type="entry name" value="IF-M1Pi"/>
</dbReference>
<feature type="binding site" evidence="4">
    <location>
        <begin position="260"/>
        <end position="261"/>
    </location>
    <ligand>
        <name>substrate</name>
    </ligand>
</feature>
<name>A0ABQ5TYW9_9PROT</name>